<evidence type="ECO:0000313" key="2">
    <source>
        <dbReference type="EMBL" id="CAB4826731.1"/>
    </source>
</evidence>
<keyword evidence="1" id="KW-1133">Transmembrane helix</keyword>
<accession>A0A6J7A1S8</accession>
<keyword evidence="1" id="KW-0472">Membrane</keyword>
<proteinExistence type="predicted"/>
<dbReference type="AlphaFoldDB" id="A0A6J7A1S8"/>
<sequence>MFALVVLAFLVTFGLIWTGRRKPAIALAIVLQFACVGLYLSHSYQVNWPW</sequence>
<organism evidence="2">
    <name type="scientific">freshwater metagenome</name>
    <dbReference type="NCBI Taxonomy" id="449393"/>
    <lineage>
        <taxon>unclassified sequences</taxon>
        <taxon>metagenomes</taxon>
        <taxon>ecological metagenomes</taxon>
    </lineage>
</organism>
<dbReference type="EMBL" id="CAFABK010000016">
    <property type="protein sequence ID" value="CAB4826731.1"/>
    <property type="molecule type" value="Genomic_DNA"/>
</dbReference>
<keyword evidence="1" id="KW-0812">Transmembrane</keyword>
<name>A0A6J7A1S8_9ZZZZ</name>
<evidence type="ECO:0000256" key="1">
    <source>
        <dbReference type="SAM" id="Phobius"/>
    </source>
</evidence>
<gene>
    <name evidence="2" type="ORF">UFOPK3204_00554</name>
</gene>
<protein>
    <submittedName>
        <fullName evidence="2">Unannotated protein</fullName>
    </submittedName>
</protein>
<feature type="transmembrane region" description="Helical" evidence="1">
    <location>
        <begin position="24"/>
        <end position="41"/>
    </location>
</feature>
<reference evidence="2" key="1">
    <citation type="submission" date="2020-05" db="EMBL/GenBank/DDBJ databases">
        <authorList>
            <person name="Chiriac C."/>
            <person name="Salcher M."/>
            <person name="Ghai R."/>
            <person name="Kavagutti S V."/>
        </authorList>
    </citation>
    <scope>NUCLEOTIDE SEQUENCE</scope>
</reference>